<dbReference type="EMBL" id="DS113956">
    <property type="protein sequence ID" value="EAX92627.1"/>
    <property type="molecule type" value="Genomic_DNA"/>
</dbReference>
<dbReference type="InParanoid" id="A2FR38"/>
<dbReference type="Gene3D" id="3.40.50.300">
    <property type="entry name" value="P-loop containing nucleotide triphosphate hydrolases"/>
    <property type="match status" value="1"/>
</dbReference>
<dbReference type="GO" id="GO:0003924">
    <property type="term" value="F:GTPase activity"/>
    <property type="evidence" value="ECO:0000318"/>
    <property type="project" value="GO_Central"/>
</dbReference>
<dbReference type="PANTHER" id="PTHR47978">
    <property type="match status" value="1"/>
</dbReference>
<gene>
    <name evidence="2" type="ORF">TVAG_421510</name>
</gene>
<dbReference type="InterPro" id="IPR005225">
    <property type="entry name" value="Small_GTP-bd"/>
</dbReference>
<sequence length="192" mass="22261">MEEKKFTVVVIGERYSGKSTFIYRVIQKVFDAERQESIATSVINYERLYHDVNYKIQFWDTPGTMNSLNYTKSTFKSAFIVLVFFDPSPLEEHSAPTIEHLPDWVKLAKESVDNIYIVASFSDLWEKDNPPYDKRSYEKKYKGIPMFEISSKTGDGIELLLDSICYLYEQKGQNADRGVKLTEKKKDGSCCK</sequence>
<dbReference type="GO" id="GO:0016192">
    <property type="term" value="P:vesicle-mediated transport"/>
    <property type="evidence" value="ECO:0000318"/>
    <property type="project" value="GO_Central"/>
</dbReference>
<dbReference type="VEuPathDB" id="TrichDB:TVAG_421510"/>
<dbReference type="OrthoDB" id="188276at2759"/>
<dbReference type="VEuPathDB" id="TrichDB:TVAGG3_0030690"/>
<dbReference type="KEGG" id="tva:4750340"/>
<protein>
    <submittedName>
        <fullName evidence="2">Small GTP-binding protein, putative</fullName>
    </submittedName>
</protein>
<organism evidence="2 3">
    <name type="scientific">Trichomonas vaginalis (strain ATCC PRA-98 / G3)</name>
    <dbReference type="NCBI Taxonomy" id="412133"/>
    <lineage>
        <taxon>Eukaryota</taxon>
        <taxon>Metamonada</taxon>
        <taxon>Parabasalia</taxon>
        <taxon>Trichomonadida</taxon>
        <taxon>Trichomonadidae</taxon>
        <taxon>Trichomonas</taxon>
    </lineage>
</organism>
<dbReference type="InterPro" id="IPR001806">
    <property type="entry name" value="Small_GTPase"/>
</dbReference>
<reference evidence="2" key="1">
    <citation type="submission" date="2006-10" db="EMBL/GenBank/DDBJ databases">
        <authorList>
            <person name="Amadeo P."/>
            <person name="Zhao Q."/>
            <person name="Wortman J."/>
            <person name="Fraser-Liggett C."/>
            <person name="Carlton J."/>
        </authorList>
    </citation>
    <scope>NUCLEOTIDE SEQUENCE</scope>
    <source>
        <strain evidence="2">G3</strain>
    </source>
</reference>
<dbReference type="Proteomes" id="UP000001542">
    <property type="component" value="Unassembled WGS sequence"/>
</dbReference>
<dbReference type="STRING" id="5722.A2FR38"/>
<dbReference type="Pfam" id="PF00071">
    <property type="entry name" value="Ras"/>
    <property type="match status" value="1"/>
</dbReference>
<name>A2FR38_TRIV3</name>
<keyword evidence="1" id="KW-0547">Nucleotide-binding</keyword>
<dbReference type="SMART" id="SM00175">
    <property type="entry name" value="RAB"/>
    <property type="match status" value="1"/>
</dbReference>
<dbReference type="RefSeq" id="XP_001305557.1">
    <property type="nucleotide sequence ID" value="XM_001305556.1"/>
</dbReference>
<evidence type="ECO:0000256" key="1">
    <source>
        <dbReference type="ARBA" id="ARBA00022741"/>
    </source>
</evidence>
<reference evidence="2" key="2">
    <citation type="journal article" date="2007" name="Science">
        <title>Draft genome sequence of the sexually transmitted pathogen Trichomonas vaginalis.</title>
        <authorList>
            <person name="Carlton J.M."/>
            <person name="Hirt R.P."/>
            <person name="Silva J.C."/>
            <person name="Delcher A.L."/>
            <person name="Schatz M."/>
            <person name="Zhao Q."/>
            <person name="Wortman J.R."/>
            <person name="Bidwell S.L."/>
            <person name="Alsmark U.C.M."/>
            <person name="Besteiro S."/>
            <person name="Sicheritz-Ponten T."/>
            <person name="Noel C.J."/>
            <person name="Dacks J.B."/>
            <person name="Foster P.G."/>
            <person name="Simillion C."/>
            <person name="Van de Peer Y."/>
            <person name="Miranda-Saavedra D."/>
            <person name="Barton G.J."/>
            <person name="Westrop G.D."/>
            <person name="Mueller S."/>
            <person name="Dessi D."/>
            <person name="Fiori P.L."/>
            <person name="Ren Q."/>
            <person name="Paulsen I."/>
            <person name="Zhang H."/>
            <person name="Bastida-Corcuera F.D."/>
            <person name="Simoes-Barbosa A."/>
            <person name="Brown M.T."/>
            <person name="Hayes R.D."/>
            <person name="Mukherjee M."/>
            <person name="Okumura C.Y."/>
            <person name="Schneider R."/>
            <person name="Smith A.J."/>
            <person name="Vanacova S."/>
            <person name="Villalvazo M."/>
            <person name="Haas B.J."/>
            <person name="Pertea M."/>
            <person name="Feldblyum T.V."/>
            <person name="Utterback T.R."/>
            <person name="Shu C.L."/>
            <person name="Osoegawa K."/>
            <person name="de Jong P.J."/>
            <person name="Hrdy I."/>
            <person name="Horvathova L."/>
            <person name="Zubacova Z."/>
            <person name="Dolezal P."/>
            <person name="Malik S.B."/>
            <person name="Logsdon J.M. Jr."/>
            <person name="Henze K."/>
            <person name="Gupta A."/>
            <person name="Wang C.C."/>
            <person name="Dunne R.L."/>
            <person name="Upcroft J.A."/>
            <person name="Upcroft P."/>
            <person name="White O."/>
            <person name="Salzberg S.L."/>
            <person name="Tang P."/>
            <person name="Chiu C.-H."/>
            <person name="Lee Y.-S."/>
            <person name="Embley T.M."/>
            <person name="Coombs G.H."/>
            <person name="Mottram J.C."/>
            <person name="Tachezy J."/>
            <person name="Fraser-Liggett C.M."/>
            <person name="Johnson P.J."/>
        </authorList>
    </citation>
    <scope>NUCLEOTIDE SEQUENCE [LARGE SCALE GENOMIC DNA]</scope>
    <source>
        <strain evidence="2">G3</strain>
    </source>
</reference>
<accession>A2FR38</accession>
<dbReference type="SMR" id="A2FR38"/>
<dbReference type="PROSITE" id="PS51419">
    <property type="entry name" value="RAB"/>
    <property type="match status" value="1"/>
</dbReference>
<evidence type="ECO:0000313" key="3">
    <source>
        <dbReference type="Proteomes" id="UP000001542"/>
    </source>
</evidence>
<dbReference type="AlphaFoldDB" id="A2FR38"/>
<evidence type="ECO:0000313" key="2">
    <source>
        <dbReference type="EMBL" id="EAX92627.1"/>
    </source>
</evidence>
<keyword evidence="3" id="KW-1185">Reference proteome</keyword>
<dbReference type="GO" id="GO:0005525">
    <property type="term" value="F:GTP binding"/>
    <property type="evidence" value="ECO:0000318"/>
    <property type="project" value="GO_Central"/>
</dbReference>
<proteinExistence type="predicted"/>
<dbReference type="SUPFAM" id="SSF52540">
    <property type="entry name" value="P-loop containing nucleoside triphosphate hydrolases"/>
    <property type="match status" value="1"/>
</dbReference>
<dbReference type="InterPro" id="IPR027417">
    <property type="entry name" value="P-loop_NTPase"/>
</dbReference>
<dbReference type="NCBIfam" id="TIGR00231">
    <property type="entry name" value="small_GTP"/>
    <property type="match status" value="1"/>
</dbReference>